<dbReference type="PATRIC" id="fig|388467.6.peg.4803"/>
<dbReference type="EMBL" id="CM002807">
    <property type="protein sequence ID" value="KEI65201.1"/>
    <property type="molecule type" value="Genomic_DNA"/>
</dbReference>
<protein>
    <submittedName>
        <fullName evidence="2">Putative ATPase</fullName>
    </submittedName>
</protein>
<keyword evidence="3" id="KW-1185">Reference proteome</keyword>
<evidence type="ECO:0000313" key="2">
    <source>
        <dbReference type="EMBL" id="KEI65201.1"/>
    </source>
</evidence>
<name>A0A073CAR3_PLAA1</name>
<dbReference type="HOGENOM" id="CLU_288828_0_0_3"/>
<gene>
    <name evidence="2" type="ORF">A19Y_7048</name>
</gene>
<evidence type="ECO:0000313" key="3">
    <source>
        <dbReference type="Proteomes" id="UP000027395"/>
    </source>
</evidence>
<geneLocation type="plasmid" evidence="2 3">
    <name>pPA50</name>
</geneLocation>
<dbReference type="Proteomes" id="UP000027395">
    <property type="component" value="Plasmid pPA50"/>
</dbReference>
<feature type="coiled-coil region" evidence="1">
    <location>
        <begin position="1013"/>
        <end position="1040"/>
    </location>
</feature>
<evidence type="ECO:0000256" key="1">
    <source>
        <dbReference type="SAM" id="Coils"/>
    </source>
</evidence>
<proteinExistence type="predicted"/>
<keyword evidence="1" id="KW-0175">Coiled coil</keyword>
<dbReference type="AlphaFoldDB" id="A0A073CAR3"/>
<accession>A0A073CAR3</accession>
<reference evidence="2 3" key="1">
    <citation type="journal article" date="2014" name="Appl. Environ. Microbiol.">
        <title>Elucidation of insertion elements encoded on plasmids and in vitro construction of shuttle vectors from the toxic cyanobacterium Planktothrix.</title>
        <authorList>
            <person name="Christiansen G."/>
            <person name="Goesmann A."/>
            <person name="Kurmayer R."/>
        </authorList>
    </citation>
    <scope>NUCLEOTIDE SEQUENCE [LARGE SCALE GENOMIC DNA]</scope>
    <source>
        <strain evidence="2 3">NIVA-CYA 126/8</strain>
        <plasmid evidence="2">pPA50</plasmid>
    </source>
</reference>
<sequence length="1063" mass="121159">MMDNPALIIAEIERISSTSQLILKNPDLIEKQIGDLELNTNQLVEIKNEVKPFLIILQNKIVELNAIRLAKGAVGLALMVFTDSDDSSSGFIDSMISQIGEDLFNEAVDGWFRESVRDESGLKNIVQTLEQICQNIEIKINENNKLREIGIFCLNSPKIQTALINQSLNSSPRGLLESFENFSHQIKFVLVNQSCHQLEQQIQDISKHLENIKQINETAKVISESLLSCQKLDDKDYKILETLFSLFGGSISKITYNGNSLNFSFGVENYTYDSVLSFSQSLQDKSYHVIQLSQSLQRLINDCLNSQKALNLLSLGSSQEALISTGSFSEESYLTVDLLLSMESVNQFKQQIAQLHLNYKKLKELNSILSIATQKYRQKLNFPVTHTTLAALIELLGKSIKSISLTPSGDLMIKIDEDNMNLKDFMESLCKKQELLKPCILQIKLLINLGIDLEKNKHLEKLVNDHHTWDNLDHLKNQIKSFRKKSNIDLDFDKLANLQKQTAEIKKDSVDLKVLVSHLNILTESEFEKGLLLNSININAIYSLFGRIKFITFTSQQKPLIIFDKFKYTSAEISSKSNKLKKEVEKIIASISNLITLAEQCLKDTDFRKQVAKQKQIKNLQMKGLVCASVLAFVTPLSWIGWNFSYSYYTLLKAENIIKDEQLNNTQDINQLKSQRVQLQNAQNLLTTIPKSLGSRYQEAQADLQNLEQSLINVNQRIELEENSRQNFTFGLQLFNEVEKSFPTLSGKSQRIKEADEKLETVIGLLQSVHSQAQVFNQVEAPLNKAQVLRGLLKNHIQSLNQLELVNYQAMEASKLVQNPPHSVETWKQAKDKWDEAIRLLSEIVVDEEEIKIQVQQKLKTYQANSKMIESQIANEEKALNNWQQSLNLGNEVAQMVQNSPHPSVVWEAAQSKCETAVKGLLSIPPKTSVYSQAQNKLKTYQGNCAVFRQKKKTEENYERIINNAKETLLLIKTNLQKTPHTIQKLNLAVSQIEQAIKLLEIFPSETDSLQQAQELQVTLVKYQNKINETLEEIARCQTNSFYTQYCFELNMPIYLDYSDRTI</sequence>
<feature type="coiled-coil region" evidence="1">
    <location>
        <begin position="859"/>
        <end position="886"/>
    </location>
</feature>
<organism evidence="2 3">
    <name type="scientific">Planktothrix agardhii (strain NIVA-CYA 126/8)</name>
    <dbReference type="NCBI Taxonomy" id="388467"/>
    <lineage>
        <taxon>Bacteria</taxon>
        <taxon>Bacillati</taxon>
        <taxon>Cyanobacteriota</taxon>
        <taxon>Cyanophyceae</taxon>
        <taxon>Oscillatoriophycideae</taxon>
        <taxon>Oscillatoriales</taxon>
        <taxon>Microcoleaceae</taxon>
        <taxon>Planktothrix</taxon>
    </lineage>
</organism>
<feature type="coiled-coil region" evidence="1">
    <location>
        <begin position="697"/>
        <end position="724"/>
    </location>
</feature>
<keyword evidence="2" id="KW-0614">Plasmid</keyword>
<dbReference type="RefSeq" id="WP_144390565.1">
    <property type="nucleotide sequence ID" value="NZ_CM002807.1"/>
</dbReference>